<accession>A0A1Z4N993</accession>
<protein>
    <submittedName>
        <fullName evidence="2">Pentapeptide repeat-containing protein</fullName>
    </submittedName>
</protein>
<dbReference type="AlphaFoldDB" id="A0A1Z4N993"/>
<sequence>MLKVFVTAYQNAKNWNTKNISFLERIFLAISNNQQNILTNTNISNKESFKLAIEQLEQENLEISLAVFDNLAKIAQADPKLHWQIMKALTNFVRNNASSLPNTEIKSNTATIRADIQAALTVIANRNPQQDLENEQLDLSHTNISGVKLAQANLAQTNLYQTNLSGADLCSANLQGAILSAANLSGANLSGANLKEAILSAANLSGANLAGANLQRANFYLAKLNGAILNDAITTGANFRDTEFSQVINNQSISN</sequence>
<dbReference type="SUPFAM" id="SSF141571">
    <property type="entry name" value="Pentapeptide repeat-like"/>
    <property type="match status" value="1"/>
</dbReference>
<reference evidence="2 3" key="1">
    <citation type="submission" date="2017-06" db="EMBL/GenBank/DDBJ databases">
        <title>Genome sequencing of cyanobaciteial culture collection at National Institute for Environmental Studies (NIES).</title>
        <authorList>
            <person name="Hirose Y."/>
            <person name="Shimura Y."/>
            <person name="Fujisawa T."/>
            <person name="Nakamura Y."/>
            <person name="Kawachi M."/>
        </authorList>
    </citation>
    <scope>NUCLEOTIDE SEQUENCE [LARGE SCALE GENOMIC DNA]</scope>
    <source>
        <strain evidence="2 3">NIES-37</strain>
    </source>
</reference>
<dbReference type="PANTHER" id="PTHR47485:SF1">
    <property type="entry name" value="THYLAKOID LUMENAL 17.4 KDA PROTEIN, CHLOROPLASTIC"/>
    <property type="match status" value="1"/>
</dbReference>
<proteinExistence type="predicted"/>
<evidence type="ECO:0000256" key="1">
    <source>
        <dbReference type="ARBA" id="ARBA00022737"/>
    </source>
</evidence>
<dbReference type="EMBL" id="AP018248">
    <property type="protein sequence ID" value="BAZ02284.1"/>
    <property type="molecule type" value="Genomic_DNA"/>
</dbReference>
<name>A0A1Z4N993_9CYAN</name>
<gene>
    <name evidence="2" type="ORF">NIES37_62960</name>
</gene>
<dbReference type="RefSeq" id="WP_096582395.1">
    <property type="nucleotide sequence ID" value="NZ_CAWNJS010000001.1"/>
</dbReference>
<dbReference type="Pfam" id="PF00805">
    <property type="entry name" value="Pentapeptide"/>
    <property type="match status" value="3"/>
</dbReference>
<evidence type="ECO:0000313" key="2">
    <source>
        <dbReference type="EMBL" id="BAZ02284.1"/>
    </source>
</evidence>
<keyword evidence="3" id="KW-1185">Reference proteome</keyword>
<dbReference type="Proteomes" id="UP000218785">
    <property type="component" value="Chromosome"/>
</dbReference>
<dbReference type="PANTHER" id="PTHR47485">
    <property type="entry name" value="THYLAKOID LUMENAL 17.4 KDA PROTEIN, CHLOROPLASTIC"/>
    <property type="match status" value="1"/>
</dbReference>
<dbReference type="KEGG" id="ttq:NIES37_62960"/>
<dbReference type="Gene3D" id="2.160.20.80">
    <property type="entry name" value="E3 ubiquitin-protein ligase SopA"/>
    <property type="match status" value="1"/>
</dbReference>
<organism evidence="2 3">
    <name type="scientific">Tolypothrix tenuis PCC 7101</name>
    <dbReference type="NCBI Taxonomy" id="231146"/>
    <lineage>
        <taxon>Bacteria</taxon>
        <taxon>Bacillati</taxon>
        <taxon>Cyanobacteriota</taxon>
        <taxon>Cyanophyceae</taxon>
        <taxon>Nostocales</taxon>
        <taxon>Tolypothrichaceae</taxon>
        <taxon>Tolypothrix</taxon>
    </lineage>
</organism>
<dbReference type="InterPro" id="IPR001646">
    <property type="entry name" value="5peptide_repeat"/>
</dbReference>
<keyword evidence="1" id="KW-0677">Repeat</keyword>
<evidence type="ECO:0000313" key="3">
    <source>
        <dbReference type="Proteomes" id="UP000218785"/>
    </source>
</evidence>